<evidence type="ECO:0000313" key="12">
    <source>
        <dbReference type="Proteomes" id="UP000268291"/>
    </source>
</evidence>
<dbReference type="Proteomes" id="UP000268291">
    <property type="component" value="Unassembled WGS sequence"/>
</dbReference>
<dbReference type="CDD" id="cd08010">
    <property type="entry name" value="MltG_like"/>
    <property type="match status" value="1"/>
</dbReference>
<keyword evidence="5 7" id="KW-0456">Lyase</keyword>
<dbReference type="InterPro" id="IPR003770">
    <property type="entry name" value="MLTG-like"/>
</dbReference>
<name>A0A2P8GZV2_9MICO</name>
<comment type="subcellular location">
    <subcellularLocation>
        <location evidence="7">Cell membrane</location>
        <topology evidence="7">Single-pass membrane protein</topology>
    </subcellularLocation>
</comment>
<evidence type="ECO:0000313" key="10">
    <source>
        <dbReference type="EMBL" id="RUQ86128.1"/>
    </source>
</evidence>
<dbReference type="PANTHER" id="PTHR30518:SF2">
    <property type="entry name" value="ENDOLYTIC MUREIN TRANSGLYCOSYLASE"/>
    <property type="match status" value="1"/>
</dbReference>
<proteinExistence type="inferred from homology"/>
<comment type="similarity">
    <text evidence="7">Belongs to the transglycosylase MltG family.</text>
</comment>
<feature type="transmembrane region" description="Helical" evidence="7">
    <location>
        <begin position="130"/>
        <end position="151"/>
    </location>
</feature>
<evidence type="ECO:0000256" key="8">
    <source>
        <dbReference type="SAM" id="MobiDB-lite"/>
    </source>
</evidence>
<dbReference type="GO" id="GO:0008932">
    <property type="term" value="F:lytic endotransglycosylase activity"/>
    <property type="evidence" value="ECO:0007669"/>
    <property type="project" value="UniProtKB-UniRule"/>
</dbReference>
<sequence length="478" mass="50914">MSRTPDKDAPSEEQDPFTALLNGSHSADGASRSVGPGGDPARGATTPQPLSRREARQRSAAERPDDTARGGSDGSPVSVPDESAETERPHILLGTATAEQPTVAADRASRRAAAQDDGYPPREKRSRRGLIGTIIALLVVVGLVASGLYVWNTFEPQIRAVMGWEEPNDFEGSGTGEVLVTIADGETGSDISDTLASSGVTKTAEAFYKLLLAQDEDVVFQPGVYRLAKEMSAQSALDALQDPANKIERTAVIREGLTGATIIEELSAATDIPVEDFEAAIEDPTQYGVPENAVSMEGWLFPATYTFDPGLTATQVVKTLVDRTISSLDSAGVPVEDRERVLTIASIIQREARQADDFYKVSRVIQNRLDDGMRLEMDSTAQYGVNEASGSVWSSAEALGSDNPWNTYQRDGLPVGPIASPGDVAIDAAMHPADGSWIFFVTVNLDTGETVFSNTIAEHDAAVAQLRAWCADNPDSGC</sequence>
<feature type="compositionally biased region" description="Basic and acidic residues" evidence="8">
    <location>
        <begin position="51"/>
        <end position="68"/>
    </location>
</feature>
<evidence type="ECO:0000256" key="4">
    <source>
        <dbReference type="ARBA" id="ARBA00023136"/>
    </source>
</evidence>
<evidence type="ECO:0000256" key="2">
    <source>
        <dbReference type="ARBA" id="ARBA00022692"/>
    </source>
</evidence>
<gene>
    <name evidence="7 10" type="primary">mltG</name>
    <name evidence="9" type="ORF">CLV49_3110</name>
    <name evidence="10" type="ORF">ELQ93_03705</name>
</gene>
<evidence type="ECO:0000313" key="9">
    <source>
        <dbReference type="EMBL" id="PSL39470.1"/>
    </source>
</evidence>
<evidence type="ECO:0000256" key="3">
    <source>
        <dbReference type="ARBA" id="ARBA00022989"/>
    </source>
</evidence>
<keyword evidence="2 7" id="KW-0812">Transmembrane</keyword>
<dbReference type="EC" id="4.2.2.29" evidence="7"/>
<evidence type="ECO:0000256" key="1">
    <source>
        <dbReference type="ARBA" id="ARBA00022475"/>
    </source>
</evidence>
<evidence type="ECO:0000256" key="6">
    <source>
        <dbReference type="ARBA" id="ARBA00023316"/>
    </source>
</evidence>
<evidence type="ECO:0000256" key="5">
    <source>
        <dbReference type="ARBA" id="ARBA00023239"/>
    </source>
</evidence>
<keyword evidence="1 7" id="KW-1003">Cell membrane</keyword>
<dbReference type="RefSeq" id="WP_106564328.1">
    <property type="nucleotide sequence ID" value="NZ_PYAU01000001.1"/>
</dbReference>
<dbReference type="GO" id="GO:0005886">
    <property type="term" value="C:plasma membrane"/>
    <property type="evidence" value="ECO:0007669"/>
    <property type="project" value="UniProtKB-SubCell"/>
</dbReference>
<comment type="catalytic activity">
    <reaction evidence="7">
        <text>a peptidoglycan chain = a peptidoglycan chain with N-acetyl-1,6-anhydromuramyl-[peptide] at the reducing end + a peptidoglycan chain with N-acetylglucosamine at the non-reducing end.</text>
        <dbReference type="EC" id="4.2.2.29"/>
    </reaction>
</comment>
<feature type="site" description="Important for catalytic activity" evidence="7">
    <location>
        <position position="351"/>
    </location>
</feature>
<dbReference type="Pfam" id="PF02618">
    <property type="entry name" value="YceG"/>
    <property type="match status" value="1"/>
</dbReference>
<keyword evidence="6 7" id="KW-0961">Cell wall biogenesis/degradation</keyword>
<dbReference type="NCBIfam" id="TIGR00247">
    <property type="entry name" value="endolytic transglycosylase MltG"/>
    <property type="match status" value="1"/>
</dbReference>
<evidence type="ECO:0000313" key="11">
    <source>
        <dbReference type="Proteomes" id="UP000241203"/>
    </source>
</evidence>
<keyword evidence="4 7" id="KW-0472">Membrane</keyword>
<dbReference type="HAMAP" id="MF_02065">
    <property type="entry name" value="MltG"/>
    <property type="match status" value="1"/>
</dbReference>
<comment type="caution">
    <text evidence="9">The sequence shown here is derived from an EMBL/GenBank/DDBJ whole genome shotgun (WGS) entry which is preliminary data.</text>
</comment>
<dbReference type="AlphaFoldDB" id="A0A2P8GZV2"/>
<accession>A0A2P8GZV2</accession>
<dbReference type="EMBL" id="PYAU01000001">
    <property type="protein sequence ID" value="PSL39470.1"/>
    <property type="molecule type" value="Genomic_DNA"/>
</dbReference>
<dbReference type="EMBL" id="RZGY01000001">
    <property type="protein sequence ID" value="RUQ86128.1"/>
    <property type="molecule type" value="Genomic_DNA"/>
</dbReference>
<evidence type="ECO:0000256" key="7">
    <source>
        <dbReference type="HAMAP-Rule" id="MF_02065"/>
    </source>
</evidence>
<dbReference type="GO" id="GO:0071555">
    <property type="term" value="P:cell wall organization"/>
    <property type="evidence" value="ECO:0007669"/>
    <property type="project" value="UniProtKB-KW"/>
</dbReference>
<dbReference type="GO" id="GO:0009252">
    <property type="term" value="P:peptidoglycan biosynthetic process"/>
    <property type="evidence" value="ECO:0007669"/>
    <property type="project" value="UniProtKB-UniRule"/>
</dbReference>
<comment type="function">
    <text evidence="7">Functions as a peptidoglycan terminase that cleaves nascent peptidoglycan strands endolytically to terminate their elongation.</text>
</comment>
<organism evidence="9 11">
    <name type="scientific">Labedella gwakjiensis</name>
    <dbReference type="NCBI Taxonomy" id="390269"/>
    <lineage>
        <taxon>Bacteria</taxon>
        <taxon>Bacillati</taxon>
        <taxon>Actinomycetota</taxon>
        <taxon>Actinomycetes</taxon>
        <taxon>Micrococcales</taxon>
        <taxon>Microbacteriaceae</taxon>
        <taxon>Labedella</taxon>
    </lineage>
</organism>
<feature type="region of interest" description="Disordered" evidence="8">
    <location>
        <begin position="1"/>
        <end position="125"/>
    </location>
</feature>
<keyword evidence="12" id="KW-1185">Reference proteome</keyword>
<keyword evidence="3 7" id="KW-1133">Transmembrane helix</keyword>
<reference evidence="9 11" key="1">
    <citation type="submission" date="2018-03" db="EMBL/GenBank/DDBJ databases">
        <title>Genomic Encyclopedia of Archaeal and Bacterial Type Strains, Phase II (KMG-II): from individual species to whole genera.</title>
        <authorList>
            <person name="Goeker M."/>
        </authorList>
    </citation>
    <scope>NUCLEOTIDE SEQUENCE [LARGE SCALE GENOMIC DNA]</scope>
    <source>
        <strain evidence="9 11">DSM 21548</strain>
    </source>
</reference>
<dbReference type="Proteomes" id="UP000241203">
    <property type="component" value="Unassembled WGS sequence"/>
</dbReference>
<feature type="compositionally biased region" description="Basic and acidic residues" evidence="8">
    <location>
        <begin position="1"/>
        <end position="10"/>
    </location>
</feature>
<dbReference type="Gene3D" id="3.30.1490.480">
    <property type="entry name" value="Endolytic murein transglycosylase"/>
    <property type="match status" value="1"/>
</dbReference>
<dbReference type="OrthoDB" id="9814591at2"/>
<protein>
    <recommendedName>
        <fullName evidence="7">Endolytic murein transglycosylase</fullName>
        <ecNumber evidence="7">4.2.2.29</ecNumber>
    </recommendedName>
    <alternativeName>
        <fullName evidence="7">Peptidoglycan lytic transglycosylase</fullName>
    </alternativeName>
    <alternativeName>
        <fullName evidence="7">Peptidoglycan polymerization terminase</fullName>
    </alternativeName>
</protein>
<reference evidence="10 12" key="2">
    <citation type="submission" date="2018-12" db="EMBL/GenBank/DDBJ databases">
        <authorList>
            <person name="hu s."/>
            <person name="Xu Y."/>
            <person name="Xu B."/>
            <person name="Li F."/>
        </authorList>
    </citation>
    <scope>NUCLEOTIDE SEQUENCE [LARGE SCALE GENOMIC DNA]</scope>
    <source>
        <strain evidence="10 12">KSW2-17</strain>
    </source>
</reference>
<dbReference type="PANTHER" id="PTHR30518">
    <property type="entry name" value="ENDOLYTIC MUREIN TRANSGLYCOSYLASE"/>
    <property type="match status" value="1"/>
</dbReference>